<sequence>MPINWQRLAQMQEHLQLQLFLKRLHSKSHCARRRAKRGHGTSYTINPTELEILQTPHFNPSSAGWRPYPSRNIPLHQAFAQLHDAPVETPETLLAATRIRAFLHSNAPVTWDLCIKIFNDYDIVLFHRTLQRRVYLRWLPYSEIPALVAMRGELSCIGLTQPQDTGGMMMMMMMMHAGGNNLLPRIVITLRADLNWSALPRLAPLGTLVHEMLHAYFLVKCGFVGAQEFLAEDAYHGPVWTAAGRFLEGKTGLHIVDEWTDQVRE</sequence>
<dbReference type="RefSeq" id="XP_016758404.1">
    <property type="nucleotide sequence ID" value="XM_016901561.1"/>
</dbReference>
<keyword evidence="2" id="KW-1185">Reference proteome</keyword>
<evidence type="ECO:0008006" key="3">
    <source>
        <dbReference type="Google" id="ProtNLM"/>
    </source>
</evidence>
<accession>M3D1B9</accession>
<organism evidence="1 2">
    <name type="scientific">Sphaerulina musiva (strain SO2202)</name>
    <name type="common">Poplar stem canker fungus</name>
    <name type="synonym">Septoria musiva</name>
    <dbReference type="NCBI Taxonomy" id="692275"/>
    <lineage>
        <taxon>Eukaryota</taxon>
        <taxon>Fungi</taxon>
        <taxon>Dikarya</taxon>
        <taxon>Ascomycota</taxon>
        <taxon>Pezizomycotina</taxon>
        <taxon>Dothideomycetes</taxon>
        <taxon>Dothideomycetidae</taxon>
        <taxon>Mycosphaerellales</taxon>
        <taxon>Mycosphaerellaceae</taxon>
        <taxon>Sphaerulina</taxon>
    </lineage>
</organism>
<protein>
    <recommendedName>
        <fullName evidence="3">SprT-like domain-containing protein</fullName>
    </recommendedName>
</protein>
<dbReference type="eggNOG" id="ENOG502R0PZ">
    <property type="taxonomic scope" value="Eukaryota"/>
</dbReference>
<proteinExistence type="predicted"/>
<dbReference type="GeneID" id="27898698"/>
<evidence type="ECO:0000313" key="1">
    <source>
        <dbReference type="EMBL" id="EMF10283.1"/>
    </source>
</evidence>
<name>M3D1B9_SPHMS</name>
<dbReference type="Proteomes" id="UP000016931">
    <property type="component" value="Unassembled WGS sequence"/>
</dbReference>
<evidence type="ECO:0000313" key="2">
    <source>
        <dbReference type="Proteomes" id="UP000016931"/>
    </source>
</evidence>
<dbReference type="AlphaFoldDB" id="M3D1B9"/>
<dbReference type="EMBL" id="KB456268">
    <property type="protein sequence ID" value="EMF10283.1"/>
    <property type="molecule type" value="Genomic_DNA"/>
</dbReference>
<dbReference type="HOGENOM" id="CLU_1050394_0_0_1"/>
<dbReference type="OrthoDB" id="5236983at2759"/>
<reference evidence="1 2" key="1">
    <citation type="journal article" date="2012" name="PLoS Pathog.">
        <title>Diverse lifestyles and strategies of plant pathogenesis encoded in the genomes of eighteen Dothideomycetes fungi.</title>
        <authorList>
            <person name="Ohm R.A."/>
            <person name="Feau N."/>
            <person name="Henrissat B."/>
            <person name="Schoch C.L."/>
            <person name="Horwitz B.A."/>
            <person name="Barry K.W."/>
            <person name="Condon B.J."/>
            <person name="Copeland A.C."/>
            <person name="Dhillon B."/>
            <person name="Glaser F."/>
            <person name="Hesse C.N."/>
            <person name="Kosti I."/>
            <person name="LaButti K."/>
            <person name="Lindquist E.A."/>
            <person name="Lucas S."/>
            <person name="Salamov A.A."/>
            <person name="Bradshaw R.E."/>
            <person name="Ciuffetti L."/>
            <person name="Hamelin R.C."/>
            <person name="Kema G.H.J."/>
            <person name="Lawrence C."/>
            <person name="Scott J.A."/>
            <person name="Spatafora J.W."/>
            <person name="Turgeon B.G."/>
            <person name="de Wit P.J.G.M."/>
            <person name="Zhong S."/>
            <person name="Goodwin S.B."/>
            <person name="Grigoriev I.V."/>
        </authorList>
    </citation>
    <scope>NUCLEOTIDE SEQUENCE [LARGE SCALE GENOMIC DNA]</scope>
    <source>
        <strain evidence="1 2">SO2202</strain>
    </source>
</reference>
<gene>
    <name evidence="1" type="ORF">SEPMUDRAFT_119998</name>
</gene>